<feature type="compositionally biased region" description="Acidic residues" evidence="1">
    <location>
        <begin position="236"/>
        <end position="246"/>
    </location>
</feature>
<sequence>MQVKVECTRSNDEGAHSMFRKDYLLRMMEEMTEAIGKVFTLKQQRKHTEALSELDELLRRQFGLNLSLLNSLPAEDVIEMFRFRGVIEVDNLQHAARLIEEEAYIYNEKAKVEGIDDQEKMESEDEALIRLMRSLHFYLYALNHGANPKLLDAPGRVEGILEQTKPYELPARTEKQLALYREQQGRYDQAENSWYRLLQVDDSHPIQYRSEVQAFYERLRQLEDEQLQQGGLPREEVEEGLAELNR</sequence>
<organism evidence="2 3">
    <name type="scientific">Paenibacillus pabuli</name>
    <dbReference type="NCBI Taxonomy" id="1472"/>
    <lineage>
        <taxon>Bacteria</taxon>
        <taxon>Bacillati</taxon>
        <taxon>Bacillota</taxon>
        <taxon>Bacilli</taxon>
        <taxon>Bacillales</taxon>
        <taxon>Paenibacillaceae</taxon>
        <taxon>Paenibacillus</taxon>
    </lineage>
</organism>
<name>A0A855Y355_9BACL</name>
<comment type="caution">
    <text evidence="2">The sequence shown here is derived from an EMBL/GenBank/DDBJ whole genome shotgun (WGS) entry which is preliminary data.</text>
</comment>
<accession>A0A855Y355</accession>
<evidence type="ECO:0000313" key="3">
    <source>
        <dbReference type="Proteomes" id="UP000247078"/>
    </source>
</evidence>
<evidence type="ECO:0000313" key="2">
    <source>
        <dbReference type="EMBL" id="PWW35198.1"/>
    </source>
</evidence>
<dbReference type="Pfam" id="PF20092">
    <property type="entry name" value="DUF6483"/>
    <property type="match status" value="1"/>
</dbReference>
<dbReference type="AlphaFoldDB" id="A0A855Y355"/>
<dbReference type="InterPro" id="IPR045507">
    <property type="entry name" value="DUF6483"/>
</dbReference>
<dbReference type="Proteomes" id="UP000247078">
    <property type="component" value="Unassembled WGS sequence"/>
</dbReference>
<protein>
    <submittedName>
        <fullName evidence="2">Uncharacterized protein</fullName>
    </submittedName>
</protein>
<dbReference type="EMBL" id="QGTZ01000013">
    <property type="protein sequence ID" value="PWW35198.1"/>
    <property type="molecule type" value="Genomic_DNA"/>
</dbReference>
<feature type="region of interest" description="Disordered" evidence="1">
    <location>
        <begin position="227"/>
        <end position="246"/>
    </location>
</feature>
<proteinExistence type="predicted"/>
<reference evidence="2 3" key="1">
    <citation type="submission" date="2018-05" db="EMBL/GenBank/DDBJ databases">
        <title>Freshwater and sediment microbial communities from various areas in North America, analyzing microbe dynamics in response to fracking.</title>
        <authorList>
            <person name="Lamendella R."/>
        </authorList>
    </citation>
    <scope>NUCLEOTIDE SEQUENCE [LARGE SCALE GENOMIC DNA]</scope>
    <source>
        <strain evidence="2 3">DB-3</strain>
    </source>
</reference>
<evidence type="ECO:0000256" key="1">
    <source>
        <dbReference type="SAM" id="MobiDB-lite"/>
    </source>
</evidence>
<gene>
    <name evidence="2" type="ORF">DET56_113202</name>
</gene>